<organism evidence="2 3">
    <name type="scientific">Xylanibacillus composti</name>
    <dbReference type="NCBI Taxonomy" id="1572762"/>
    <lineage>
        <taxon>Bacteria</taxon>
        <taxon>Bacillati</taxon>
        <taxon>Bacillota</taxon>
        <taxon>Bacilli</taxon>
        <taxon>Bacillales</taxon>
        <taxon>Paenibacillaceae</taxon>
        <taxon>Xylanibacillus</taxon>
    </lineage>
</organism>
<feature type="chain" id="PRO_5035204664" description="SLH domain-containing protein" evidence="1">
    <location>
        <begin position="35"/>
        <end position="454"/>
    </location>
</feature>
<dbReference type="AlphaFoldDB" id="A0A8J4H6L5"/>
<sequence length="454" mass="49612">MTETKSVPYAAKLFAAVLLAAALLLHASVPGVNAAGSQADSAEQYAVFLEEKYDIAIQSEVTKGEFIQYVAEILDLQAPEAEVAFADLAADDALYASAAALYAQGILSGPTVAADEALQPWVASLIALRASHLQELAYTYPQSKVDAALQKLGVSADTFNDAAARELAAAVDTGLIPEECYAEFSADQPASQELVQTLLGKVLSLNGAYKQYIGFASDADIYSKFITAFQTSDIIEIPNLQPFVDDALKQDVVTGYNLKDDRYDANFVPSLTIAYGHSNVQHAIQLLGLLRSEGIDARVQLEPKTSAYVHRKEWGEPYVDENSKAVLTENGNYIHSSKEYDLVLEFFNTADKEAFQSVILQYAKKNEDDQPGLIAGSWWQPLFYTLVEPNAEGYKLIANNKIVDGHYYAQTFSLTEDAESIAAGFSKLDPEVEVESYTFWANEAFFNYLNGEGL</sequence>
<proteinExistence type="predicted"/>
<evidence type="ECO:0000313" key="3">
    <source>
        <dbReference type="Proteomes" id="UP000677918"/>
    </source>
</evidence>
<feature type="signal peptide" evidence="1">
    <location>
        <begin position="1"/>
        <end position="34"/>
    </location>
</feature>
<dbReference type="RefSeq" id="WP_213413465.1">
    <property type="nucleotide sequence ID" value="NZ_BOVK01000053.1"/>
</dbReference>
<dbReference type="Proteomes" id="UP000677918">
    <property type="component" value="Unassembled WGS sequence"/>
</dbReference>
<evidence type="ECO:0000256" key="1">
    <source>
        <dbReference type="SAM" id="SignalP"/>
    </source>
</evidence>
<keyword evidence="1" id="KW-0732">Signal</keyword>
<name>A0A8J4H6L5_9BACL</name>
<comment type="caution">
    <text evidence="2">The sequence shown here is derived from an EMBL/GenBank/DDBJ whole genome shotgun (WGS) entry which is preliminary data.</text>
</comment>
<gene>
    <name evidence="2" type="ORF">XYCOK13_34710</name>
</gene>
<protein>
    <recommendedName>
        <fullName evidence="4">SLH domain-containing protein</fullName>
    </recommendedName>
</protein>
<accession>A0A8J4H6L5</accession>
<reference evidence="2" key="1">
    <citation type="submission" date="2021-04" db="EMBL/GenBank/DDBJ databases">
        <title>Draft genome sequence of Xylanibacillus composti strain K13.</title>
        <authorList>
            <person name="Uke A."/>
            <person name="Chhe C."/>
            <person name="Baramee S."/>
            <person name="Kosugi A."/>
        </authorList>
    </citation>
    <scope>NUCLEOTIDE SEQUENCE</scope>
    <source>
        <strain evidence="2">K13</strain>
    </source>
</reference>
<evidence type="ECO:0008006" key="4">
    <source>
        <dbReference type="Google" id="ProtNLM"/>
    </source>
</evidence>
<dbReference type="EMBL" id="BOVK01000053">
    <property type="protein sequence ID" value="GIQ70647.1"/>
    <property type="molecule type" value="Genomic_DNA"/>
</dbReference>
<keyword evidence="3" id="KW-1185">Reference proteome</keyword>
<evidence type="ECO:0000313" key="2">
    <source>
        <dbReference type="EMBL" id="GIQ70647.1"/>
    </source>
</evidence>